<keyword evidence="4 5" id="KW-0406">Ion transport</keyword>
<proteinExistence type="inferred from homology"/>
<evidence type="ECO:0000256" key="4">
    <source>
        <dbReference type="ARBA" id="ARBA00023065"/>
    </source>
</evidence>
<name>A0A8T9BTA5_9HELO</name>
<dbReference type="AlphaFoldDB" id="A0A8T9BTA5"/>
<reference evidence="7 8" key="1">
    <citation type="submission" date="2018-05" db="EMBL/GenBank/DDBJ databases">
        <title>Genome sequencing and assembly of the regulated plant pathogen Lachnellula willkommii and related sister species for the development of diagnostic species identification markers.</title>
        <authorList>
            <person name="Giroux E."/>
            <person name="Bilodeau G."/>
        </authorList>
    </citation>
    <scope>NUCLEOTIDE SEQUENCE [LARGE SCALE GENOMIC DNA]</scope>
    <source>
        <strain evidence="7 8">CBS 268.59</strain>
    </source>
</reference>
<dbReference type="SUPFAM" id="SSF48371">
    <property type="entry name" value="ARM repeat"/>
    <property type="match status" value="1"/>
</dbReference>
<dbReference type="PANTHER" id="PTHR10698:SF0">
    <property type="entry name" value="V-TYPE PROTON ATPASE SUBUNIT H"/>
    <property type="match status" value="1"/>
</dbReference>
<protein>
    <recommendedName>
        <fullName evidence="5">V-type proton ATPase subunit H</fullName>
    </recommendedName>
</protein>
<comment type="similarity">
    <text evidence="1 5">Belongs to the V-ATPase H subunit family.</text>
</comment>
<dbReference type="InterPro" id="IPR016024">
    <property type="entry name" value="ARM-type_fold"/>
</dbReference>
<dbReference type="FunFam" id="1.25.10.10:FF:000326">
    <property type="entry name" value="V-type proton ATPase subunit H"/>
    <property type="match status" value="1"/>
</dbReference>
<dbReference type="GO" id="GO:0000221">
    <property type="term" value="C:vacuolar proton-transporting V-type ATPase, V1 domain"/>
    <property type="evidence" value="ECO:0007669"/>
    <property type="project" value="UniProtKB-UniRule"/>
</dbReference>
<dbReference type="GO" id="GO:0000329">
    <property type="term" value="C:fungal-type vacuole membrane"/>
    <property type="evidence" value="ECO:0007669"/>
    <property type="project" value="TreeGrafter"/>
</dbReference>
<dbReference type="Gene3D" id="1.25.10.10">
    <property type="entry name" value="Leucine-rich Repeat Variant"/>
    <property type="match status" value="1"/>
</dbReference>
<keyword evidence="3 5" id="KW-0375">Hydrogen ion transport</keyword>
<sequence length="477" mass="52703">MSLDPPTYLASLQNNIRARPIPWDGAVRAGTISEDQLSKIRAVDKVRKEQRKQIIEGDLDGYRELIVGGGGKKSVLESAATSAHVAQYVLVLLGDLLDGIPALSKALSEHPDPYKPFLPLLTQSNDPESPIPLLTSTVLTSMIAGVPNLSAKASSAMPKLLSYLSTLTKNTDGGLQDIAVLEYSALLRGKKSRELFWDQRSETVAPLIDILRAAAGVSSADSASTLWSGNTSVRSGVEGSLGGGVGLQLLYHVLLVLWQLSFEGADIGEGLEDEYDIIPLFTQLLRLSPKEKTTRLLISSLYNLLSTNKQTLLPAAVLARLPALLQNINGRHLEDTDLQEDLQNLSEMLEEYTKTQTTFDEYAAEVNSGHLRWSPPHRNPTFWAENARRILDHEKGALPRKLAEIMDKPWDNDKQVLAIACNDIGSLVKEVPEKRYQLEKLGLKARVMELMTEKEESVRWESLNALSGWLRYSFETK</sequence>
<dbReference type="Proteomes" id="UP000469558">
    <property type="component" value="Unassembled WGS sequence"/>
</dbReference>
<dbReference type="InterPro" id="IPR011989">
    <property type="entry name" value="ARM-like"/>
</dbReference>
<evidence type="ECO:0000256" key="2">
    <source>
        <dbReference type="ARBA" id="ARBA00022448"/>
    </source>
</evidence>
<evidence type="ECO:0000256" key="3">
    <source>
        <dbReference type="ARBA" id="ARBA00022781"/>
    </source>
</evidence>
<keyword evidence="8" id="KW-1185">Reference proteome</keyword>
<evidence type="ECO:0000313" key="7">
    <source>
        <dbReference type="EMBL" id="TVY59542.1"/>
    </source>
</evidence>
<dbReference type="FunFam" id="1.25.40.150:FF:000002">
    <property type="entry name" value="V-type proton ATPase subunit H"/>
    <property type="match status" value="1"/>
</dbReference>
<comment type="caution">
    <text evidence="7">The sequence shown here is derived from an EMBL/GenBank/DDBJ whole genome shotgun (WGS) entry which is preliminary data.</text>
</comment>
<evidence type="ECO:0000313" key="8">
    <source>
        <dbReference type="Proteomes" id="UP000469558"/>
    </source>
</evidence>
<dbReference type="Pfam" id="PF11698">
    <property type="entry name" value="V-ATPase_H_C"/>
    <property type="match status" value="1"/>
</dbReference>
<dbReference type="InterPro" id="IPR011987">
    <property type="entry name" value="ATPase_V1-cplx_hsu_C"/>
</dbReference>
<dbReference type="Pfam" id="PF03224">
    <property type="entry name" value="V-ATPase_H_N"/>
    <property type="match status" value="1"/>
</dbReference>
<evidence type="ECO:0000256" key="1">
    <source>
        <dbReference type="ARBA" id="ARBA00008613"/>
    </source>
</evidence>
<dbReference type="InterPro" id="IPR004908">
    <property type="entry name" value="ATPase_V1-cplx_hsu"/>
</dbReference>
<dbReference type="EMBL" id="QGMK01002338">
    <property type="protein sequence ID" value="TVY59542.1"/>
    <property type="molecule type" value="Genomic_DNA"/>
</dbReference>
<dbReference type="OrthoDB" id="10263554at2759"/>
<dbReference type="InterPro" id="IPR038497">
    <property type="entry name" value="ATPase_V1-cplx_hsu_C_sf"/>
</dbReference>
<dbReference type="Gene3D" id="1.25.40.150">
    <property type="entry name" value="V-type ATPase, subunit H, C-terminal domain"/>
    <property type="match status" value="1"/>
</dbReference>
<dbReference type="PIRSF" id="PIRSF032184">
    <property type="entry name" value="ATPase_V1_H"/>
    <property type="match status" value="1"/>
</dbReference>
<evidence type="ECO:0000256" key="5">
    <source>
        <dbReference type="PIRNR" id="PIRNR032184"/>
    </source>
</evidence>
<organism evidence="7 8">
    <name type="scientific">Lachnellula suecica</name>
    <dbReference type="NCBI Taxonomy" id="602035"/>
    <lineage>
        <taxon>Eukaryota</taxon>
        <taxon>Fungi</taxon>
        <taxon>Dikarya</taxon>
        <taxon>Ascomycota</taxon>
        <taxon>Pezizomycotina</taxon>
        <taxon>Leotiomycetes</taxon>
        <taxon>Helotiales</taxon>
        <taxon>Lachnaceae</taxon>
        <taxon>Lachnellula</taxon>
    </lineage>
</organism>
<keyword evidence="2 5" id="KW-0813">Transport</keyword>
<feature type="domain" description="ATPase V1 complex subunit H C-terminal" evidence="6">
    <location>
        <begin position="356"/>
        <end position="474"/>
    </location>
</feature>
<dbReference type="GO" id="GO:0046961">
    <property type="term" value="F:proton-transporting ATPase activity, rotational mechanism"/>
    <property type="evidence" value="ECO:0007669"/>
    <property type="project" value="UniProtKB-UniRule"/>
</dbReference>
<gene>
    <name evidence="7" type="primary">vma13</name>
    <name evidence="7" type="ORF">LSUE1_G008394</name>
</gene>
<evidence type="ECO:0000259" key="6">
    <source>
        <dbReference type="Pfam" id="PF11698"/>
    </source>
</evidence>
<comment type="function">
    <text evidence="5">Subunit of the V1 complex of vacuolar(H+)-ATPase (V-ATPase), a multisubunit enzyme composed of a peripheral complex (V1) that hydrolyzes ATP and a membrane integral complex (V0) that translocates protons. V-ATPase is responsible for acidifying and maintaining the pH of intracellular compartments.</text>
</comment>
<dbReference type="PANTHER" id="PTHR10698">
    <property type="entry name" value="V-TYPE PROTON ATPASE SUBUNIT H"/>
    <property type="match status" value="1"/>
</dbReference>
<accession>A0A8T9BTA5</accession>
<comment type="subunit">
    <text evidence="5">V-ATPase is a heteromultimeric enzyme made up of two complexes: the ATP-hydrolytic V1 complex and the proton translocation V0 complex.</text>
</comment>